<dbReference type="RefSeq" id="WP_007044911.1">
    <property type="nucleotide sequence ID" value="NZ_AGJL01000040.1"/>
</dbReference>
<reference evidence="10 11" key="1">
    <citation type="submission" date="2011-09" db="EMBL/GenBank/DDBJ databases">
        <title>The draft genome of Methanotorris formicicus Mc-S-70.</title>
        <authorList>
            <consortium name="US DOE Joint Genome Institute (JGI-PGF)"/>
            <person name="Lucas S."/>
            <person name="Han J."/>
            <person name="Lapidus A."/>
            <person name="Cheng J.-F."/>
            <person name="Goodwin L."/>
            <person name="Pitluck S."/>
            <person name="Peters L."/>
            <person name="Land M.L."/>
            <person name="Hauser L."/>
            <person name="Sieprawska-Lupa M."/>
            <person name="Takai K."/>
            <person name="Miyazaki J."/>
            <person name="Whitman W."/>
            <person name="Woyke T.J."/>
        </authorList>
    </citation>
    <scope>NUCLEOTIDE SEQUENCE [LARGE SCALE GENOMIC DNA]</scope>
    <source>
        <strain evidence="10 11">Mc-S-70</strain>
    </source>
</reference>
<dbReference type="InterPro" id="IPR002729">
    <property type="entry name" value="CRISPR-assoc_Cas1"/>
</dbReference>
<dbReference type="Proteomes" id="UP000003706">
    <property type="component" value="Unassembled WGS sequence"/>
</dbReference>
<dbReference type="HAMAP" id="MF_01470">
    <property type="entry name" value="Cas1"/>
    <property type="match status" value="1"/>
</dbReference>
<dbReference type="InterPro" id="IPR050646">
    <property type="entry name" value="Cas1"/>
</dbReference>
<keyword evidence="3 9" id="KW-0255">Endonuclease</keyword>
<comment type="subunit">
    <text evidence="9">Homodimer, forms a heterotetramer with a Cas2 homodimer.</text>
</comment>
<dbReference type="GO" id="GO:0016787">
    <property type="term" value="F:hydrolase activity"/>
    <property type="evidence" value="ECO:0007669"/>
    <property type="project" value="UniProtKB-KW"/>
</dbReference>
<dbReference type="Gene3D" id="3.100.10.20">
    <property type="entry name" value="CRISPR-associated endonuclease Cas1, N-terminal domain"/>
    <property type="match status" value="1"/>
</dbReference>
<keyword evidence="4 9" id="KW-0378">Hydrolase</keyword>
<keyword evidence="1 9" id="KW-0540">Nuclease</keyword>
<name>H1L0A9_9EURY</name>
<evidence type="ECO:0000256" key="8">
    <source>
        <dbReference type="ARBA" id="ARBA00023211"/>
    </source>
</evidence>
<keyword evidence="7 9" id="KW-0238">DNA-binding</keyword>
<evidence type="ECO:0000256" key="7">
    <source>
        <dbReference type="ARBA" id="ARBA00023125"/>
    </source>
</evidence>
<accession>H1L0A9</accession>
<feature type="binding site" evidence="9">
    <location>
        <position position="171"/>
    </location>
    <ligand>
        <name>Mn(2+)</name>
        <dbReference type="ChEBI" id="CHEBI:29035"/>
    </ligand>
</feature>
<dbReference type="InterPro" id="IPR042206">
    <property type="entry name" value="CRISPR-assoc_Cas1_C"/>
</dbReference>
<dbReference type="EMBL" id="AGJL01000040">
    <property type="protein sequence ID" value="EHP85066.1"/>
    <property type="molecule type" value="Genomic_DNA"/>
</dbReference>
<evidence type="ECO:0000256" key="6">
    <source>
        <dbReference type="ARBA" id="ARBA00023118"/>
    </source>
</evidence>
<comment type="similarity">
    <text evidence="9">Belongs to the CRISPR-associated endonuclease Cas1 family.</text>
</comment>
<dbReference type="GO" id="GO:0051607">
    <property type="term" value="P:defense response to virus"/>
    <property type="evidence" value="ECO:0007669"/>
    <property type="project" value="UniProtKB-UniRule"/>
</dbReference>
<evidence type="ECO:0000256" key="4">
    <source>
        <dbReference type="ARBA" id="ARBA00022801"/>
    </source>
</evidence>
<evidence type="ECO:0000256" key="1">
    <source>
        <dbReference type="ARBA" id="ARBA00022722"/>
    </source>
</evidence>
<feature type="binding site" evidence="9">
    <location>
        <position position="251"/>
    </location>
    <ligand>
        <name>Mn(2+)</name>
        <dbReference type="ChEBI" id="CHEBI:29035"/>
    </ligand>
</feature>
<comment type="function">
    <text evidence="9">CRISPR (clustered regularly interspaced short palindromic repeat), is an adaptive immune system that provides protection against mobile genetic elements (viruses, transposable elements and conjugative plasmids). CRISPR clusters contain spacers, sequences complementary to antecedent mobile elements, and target invading nucleic acids. CRISPR clusters are transcribed and processed into CRISPR RNA (crRNA). Acts as a dsDNA endonuclease. Involved in the integration of spacer DNA into the CRISPR cassette.</text>
</comment>
<keyword evidence="2 9" id="KW-0479">Metal-binding</keyword>
<dbReference type="PANTHER" id="PTHR34353:SF2">
    <property type="entry name" value="CRISPR-ASSOCIATED ENDONUCLEASE CAS1 1"/>
    <property type="match status" value="1"/>
</dbReference>
<dbReference type="PANTHER" id="PTHR34353">
    <property type="entry name" value="CRISPR-ASSOCIATED ENDONUCLEASE CAS1 1"/>
    <property type="match status" value="1"/>
</dbReference>
<dbReference type="GO" id="GO:0046872">
    <property type="term" value="F:metal ion binding"/>
    <property type="evidence" value="ECO:0007669"/>
    <property type="project" value="UniProtKB-UniRule"/>
</dbReference>
<dbReference type="STRING" id="647171.MetfoDRAFT_1483"/>
<evidence type="ECO:0000313" key="10">
    <source>
        <dbReference type="EMBL" id="EHP85066.1"/>
    </source>
</evidence>
<feature type="binding site" evidence="9">
    <location>
        <position position="236"/>
    </location>
    <ligand>
        <name>Mn(2+)</name>
        <dbReference type="ChEBI" id="CHEBI:29035"/>
    </ligand>
</feature>
<dbReference type="GO" id="GO:0004519">
    <property type="term" value="F:endonuclease activity"/>
    <property type="evidence" value="ECO:0007669"/>
    <property type="project" value="UniProtKB-UniRule"/>
</dbReference>
<dbReference type="AlphaFoldDB" id="H1L0A9"/>
<evidence type="ECO:0000256" key="3">
    <source>
        <dbReference type="ARBA" id="ARBA00022759"/>
    </source>
</evidence>
<sequence length="334" mass="38856">MDIVLKSYGFFISKKGDRFVFEVKENGEVKKVEISANKVERIILGKDGTITTSAINLAIENNIPIIFLKNEEPTAMVWHCKLGKTGKIRRNQIKFSETVEGIKYASKWIERKMKNQISYLKELKKNHNHKGDFDGLVEGIKGCIDDLNDYLSKIDGNIQKRTIKDTIIGIEGLASKYYFEGINYALPEKYKFKERSRRPAKDEFNALLNYDYGMLYPIVEKCCIVAGLDPYVGFIHSDGYNKTTLVYDIIEMYRVYVDRGVVNFINKKKVKNEFFVPLHNGISLSEIGIGEFASFMNESVFNKEFEFKRKKYKLPDFIQKECYEIANYIRERYL</sequence>
<proteinExistence type="inferred from homology"/>
<dbReference type="Gene3D" id="1.20.120.920">
    <property type="entry name" value="CRISPR-associated endonuclease Cas1, C-terminal domain"/>
    <property type="match status" value="1"/>
</dbReference>
<evidence type="ECO:0000313" key="11">
    <source>
        <dbReference type="Proteomes" id="UP000003706"/>
    </source>
</evidence>
<keyword evidence="5 9" id="KW-0460">Magnesium</keyword>
<comment type="cofactor">
    <cofactor evidence="9">
        <name>Mg(2+)</name>
        <dbReference type="ChEBI" id="CHEBI:18420"/>
    </cofactor>
    <cofactor evidence="9">
        <name>Mn(2+)</name>
        <dbReference type="ChEBI" id="CHEBI:29035"/>
    </cofactor>
</comment>
<dbReference type="GO" id="GO:0043571">
    <property type="term" value="P:maintenance of CRISPR repeat elements"/>
    <property type="evidence" value="ECO:0007669"/>
    <property type="project" value="UniProtKB-UniRule"/>
</dbReference>
<organism evidence="10 11">
    <name type="scientific">Methanotorris formicicus Mc-S-70</name>
    <dbReference type="NCBI Taxonomy" id="647171"/>
    <lineage>
        <taxon>Archaea</taxon>
        <taxon>Methanobacteriati</taxon>
        <taxon>Methanobacteriota</taxon>
        <taxon>Methanomada group</taxon>
        <taxon>Methanococci</taxon>
        <taxon>Methanococcales</taxon>
        <taxon>Methanocaldococcaceae</taxon>
        <taxon>Methanotorris</taxon>
    </lineage>
</organism>
<dbReference type="CDD" id="cd09634">
    <property type="entry name" value="Cas1_I-II-III"/>
    <property type="match status" value="1"/>
</dbReference>
<evidence type="ECO:0000256" key="2">
    <source>
        <dbReference type="ARBA" id="ARBA00022723"/>
    </source>
</evidence>
<evidence type="ECO:0000256" key="9">
    <source>
        <dbReference type="HAMAP-Rule" id="MF_01470"/>
    </source>
</evidence>
<protein>
    <recommendedName>
        <fullName evidence="9">CRISPR-associated endonuclease Cas1</fullName>
        <ecNumber evidence="9">3.1.-.-</ecNumber>
    </recommendedName>
</protein>
<dbReference type="Pfam" id="PF01867">
    <property type="entry name" value="Cas_Cas1"/>
    <property type="match status" value="1"/>
</dbReference>
<keyword evidence="6 9" id="KW-0051">Antiviral defense</keyword>
<keyword evidence="8 9" id="KW-0464">Manganese</keyword>
<dbReference type="EC" id="3.1.-.-" evidence="9"/>
<keyword evidence="11" id="KW-1185">Reference proteome</keyword>
<dbReference type="GO" id="GO:0003677">
    <property type="term" value="F:DNA binding"/>
    <property type="evidence" value="ECO:0007669"/>
    <property type="project" value="UniProtKB-KW"/>
</dbReference>
<comment type="caution">
    <text evidence="10">The sequence shown here is derived from an EMBL/GenBank/DDBJ whole genome shotgun (WGS) entry which is preliminary data.</text>
</comment>
<gene>
    <name evidence="9" type="primary">cas1</name>
    <name evidence="10" type="ORF">MetfoDRAFT_1483</name>
</gene>
<dbReference type="InterPro" id="IPR042211">
    <property type="entry name" value="CRISPR-assoc_Cas1_N"/>
</dbReference>
<dbReference type="PATRIC" id="fig|647171.4.peg.1446"/>
<dbReference type="OrthoDB" id="2216at2157"/>
<evidence type="ECO:0000256" key="5">
    <source>
        <dbReference type="ARBA" id="ARBA00022842"/>
    </source>
</evidence>
<dbReference type="NCBIfam" id="TIGR00287">
    <property type="entry name" value="cas1"/>
    <property type="match status" value="1"/>
</dbReference>